<comment type="similarity">
    <text evidence="2">Belongs to the class-I pyridoxal-phosphate-dependent aminotransferase family.</text>
</comment>
<dbReference type="AlphaFoldDB" id="A0A1Q8SMV1"/>
<evidence type="ECO:0000259" key="6">
    <source>
        <dbReference type="Pfam" id="PF00155"/>
    </source>
</evidence>
<evidence type="ECO:0000313" key="8">
    <source>
        <dbReference type="Proteomes" id="UP000186878"/>
    </source>
</evidence>
<dbReference type="OrthoDB" id="9763453at2"/>
<dbReference type="SUPFAM" id="SSF53383">
    <property type="entry name" value="PLP-dependent transferases"/>
    <property type="match status" value="1"/>
</dbReference>
<comment type="caution">
    <text evidence="7">The sequence shown here is derived from an EMBL/GenBank/DDBJ whole genome shotgun (WGS) entry which is preliminary data.</text>
</comment>
<evidence type="ECO:0000256" key="4">
    <source>
        <dbReference type="ARBA" id="ARBA00022679"/>
    </source>
</evidence>
<comment type="cofactor">
    <cofactor evidence="1">
        <name>pyridoxal 5'-phosphate</name>
        <dbReference type="ChEBI" id="CHEBI:597326"/>
    </cofactor>
</comment>
<evidence type="ECO:0000256" key="5">
    <source>
        <dbReference type="ARBA" id="ARBA00022898"/>
    </source>
</evidence>
<organism evidence="7 8">
    <name type="scientific">Salinicola socius</name>
    <dbReference type="NCBI Taxonomy" id="404433"/>
    <lineage>
        <taxon>Bacteria</taxon>
        <taxon>Pseudomonadati</taxon>
        <taxon>Pseudomonadota</taxon>
        <taxon>Gammaproteobacteria</taxon>
        <taxon>Oceanospirillales</taxon>
        <taxon>Halomonadaceae</taxon>
        <taxon>Salinicola</taxon>
    </lineage>
</organism>
<proteinExistence type="inferred from homology"/>
<dbReference type="EMBL" id="MSDO01000031">
    <property type="protein sequence ID" value="OLO02753.1"/>
    <property type="molecule type" value="Genomic_DNA"/>
</dbReference>
<dbReference type="RefSeq" id="WP_075571503.1">
    <property type="nucleotide sequence ID" value="NZ_MSDO01000031.1"/>
</dbReference>
<sequence length="411" mass="45713">MSDVIPSRLRRYCSSRVQEMPDNQIVAVADLARHDASVVRLWIGEGDLPTPDYIKQAAVDALGQDDTRYSYSHGLPELRQALSDYHRRHWQVDVSSDRFCVSIGGMNAVTMAMQAILDEGSEVIMPTPAWPNARQMIEIVGGVNVSVAFDFYPDGRIELDLDKLFATVSDRTRAVFINSPSNPTGWRMPRRDMERLRDFCREKDLWIVADEVYNHFVYQDEGDESEGPAASFLQICEPGDKLLVTNTFSKNWCMTGWRAGWIVYPQGMDQLFARLCQYNTTGVASFIQRACIAALEGGDAFIAEQVERCQASRDILVEGLAALDNVTVFSPQGTFYLFFKVHGLGGSSLDTAKRILREAKVGVAPGSAFGPEGEDYLRICFAIDPALAREALDRLVPFLAALAEASQDVTV</sequence>
<dbReference type="GO" id="GO:0030170">
    <property type="term" value="F:pyridoxal phosphate binding"/>
    <property type="evidence" value="ECO:0007669"/>
    <property type="project" value="InterPro"/>
</dbReference>
<dbReference type="GO" id="GO:0008483">
    <property type="term" value="F:transaminase activity"/>
    <property type="evidence" value="ECO:0007669"/>
    <property type="project" value="UniProtKB-KW"/>
</dbReference>
<dbReference type="InterPro" id="IPR004839">
    <property type="entry name" value="Aminotransferase_I/II_large"/>
</dbReference>
<dbReference type="InterPro" id="IPR015424">
    <property type="entry name" value="PyrdxlP-dep_Trfase"/>
</dbReference>
<gene>
    <name evidence="7" type="ORF">BTW07_17750</name>
</gene>
<dbReference type="GO" id="GO:0006520">
    <property type="term" value="P:amino acid metabolic process"/>
    <property type="evidence" value="ECO:0007669"/>
    <property type="project" value="InterPro"/>
</dbReference>
<dbReference type="InterPro" id="IPR050596">
    <property type="entry name" value="AspAT/PAT-like"/>
</dbReference>
<dbReference type="NCBIfam" id="NF004770">
    <property type="entry name" value="PRK06108.1"/>
    <property type="match status" value="1"/>
</dbReference>
<evidence type="ECO:0000256" key="3">
    <source>
        <dbReference type="ARBA" id="ARBA00022576"/>
    </source>
</evidence>
<dbReference type="STRING" id="404433.BTW07_17750"/>
<feature type="domain" description="Aminotransferase class I/classII large" evidence="6">
    <location>
        <begin position="38"/>
        <end position="395"/>
    </location>
</feature>
<dbReference type="Gene3D" id="3.90.1150.10">
    <property type="entry name" value="Aspartate Aminotransferase, domain 1"/>
    <property type="match status" value="1"/>
</dbReference>
<dbReference type="InterPro" id="IPR015421">
    <property type="entry name" value="PyrdxlP-dep_Trfase_major"/>
</dbReference>
<dbReference type="Pfam" id="PF00155">
    <property type="entry name" value="Aminotran_1_2"/>
    <property type="match status" value="1"/>
</dbReference>
<reference evidence="7 8" key="1">
    <citation type="submission" date="2016-12" db="EMBL/GenBank/DDBJ databases">
        <title>Draft genome sequences of strains Salinicola socius SMB35, Salinicola sp. MH3R3-1 and Chromohalobacter sp. SMB17 from the Verkhnekamsk potash mining region of Russia.</title>
        <authorList>
            <person name="Mavrodi D.V."/>
            <person name="Olsson B.E."/>
            <person name="Korsakova E.S."/>
            <person name="Pyankova A."/>
            <person name="Mavrodi O.V."/>
            <person name="Plotnikova E.G."/>
        </authorList>
    </citation>
    <scope>NUCLEOTIDE SEQUENCE [LARGE SCALE GENOMIC DNA]</scope>
    <source>
        <strain evidence="7 8">SMB35</strain>
    </source>
</reference>
<keyword evidence="3 7" id="KW-0032">Aminotransferase</keyword>
<evidence type="ECO:0000256" key="1">
    <source>
        <dbReference type="ARBA" id="ARBA00001933"/>
    </source>
</evidence>
<keyword evidence="8" id="KW-1185">Reference proteome</keyword>
<evidence type="ECO:0000256" key="2">
    <source>
        <dbReference type="ARBA" id="ARBA00007441"/>
    </source>
</evidence>
<dbReference type="Proteomes" id="UP000186878">
    <property type="component" value="Unassembled WGS sequence"/>
</dbReference>
<keyword evidence="5" id="KW-0663">Pyridoxal phosphate</keyword>
<dbReference type="CDD" id="cd00609">
    <property type="entry name" value="AAT_like"/>
    <property type="match status" value="1"/>
</dbReference>
<evidence type="ECO:0000313" key="7">
    <source>
        <dbReference type="EMBL" id="OLO02753.1"/>
    </source>
</evidence>
<dbReference type="PANTHER" id="PTHR46383">
    <property type="entry name" value="ASPARTATE AMINOTRANSFERASE"/>
    <property type="match status" value="1"/>
</dbReference>
<dbReference type="PANTHER" id="PTHR46383:SF2">
    <property type="entry name" value="AMINOTRANSFERASE"/>
    <property type="match status" value="1"/>
</dbReference>
<keyword evidence="4 7" id="KW-0808">Transferase</keyword>
<dbReference type="Gene3D" id="3.40.640.10">
    <property type="entry name" value="Type I PLP-dependent aspartate aminotransferase-like (Major domain)"/>
    <property type="match status" value="1"/>
</dbReference>
<accession>A0A1Q8SMV1</accession>
<dbReference type="InterPro" id="IPR015422">
    <property type="entry name" value="PyrdxlP-dep_Trfase_small"/>
</dbReference>
<name>A0A1Q8SMV1_9GAMM</name>
<protein>
    <submittedName>
        <fullName evidence="7">Aminotransferase class I/II</fullName>
    </submittedName>
</protein>